<keyword evidence="2" id="KW-1185">Reference proteome</keyword>
<name>A0ABV7SW44_9SPHN</name>
<comment type="caution">
    <text evidence="1">The sequence shown here is derived from an EMBL/GenBank/DDBJ whole genome shotgun (WGS) entry which is preliminary data.</text>
</comment>
<evidence type="ECO:0000313" key="1">
    <source>
        <dbReference type="EMBL" id="MFC3579505.1"/>
    </source>
</evidence>
<dbReference type="Proteomes" id="UP001595713">
    <property type="component" value="Unassembled WGS sequence"/>
</dbReference>
<sequence>MLQFALPVDRRQAAPPALPPVTPAAYLRLRRKAAGLSVAAAARRIVGERGFDAASRLIRLLETEGVTARHRDMISGLADAFPLDADIYMQLCGAPAHQQPRICRGCGCSEWDPCVSADGAHRCGWAGPPACTRCAEAPGAQVRQ</sequence>
<dbReference type="RefSeq" id="WP_261295531.1">
    <property type="nucleotide sequence ID" value="NZ_JANQBK010000017.1"/>
</dbReference>
<dbReference type="EMBL" id="JBHRXP010000002">
    <property type="protein sequence ID" value="MFC3579505.1"/>
    <property type="molecule type" value="Genomic_DNA"/>
</dbReference>
<protein>
    <recommendedName>
        <fullName evidence="3">XRE family transcriptional regulator</fullName>
    </recommendedName>
</protein>
<accession>A0ABV7SW44</accession>
<evidence type="ECO:0000313" key="2">
    <source>
        <dbReference type="Proteomes" id="UP001595713"/>
    </source>
</evidence>
<reference evidence="2" key="1">
    <citation type="journal article" date="2019" name="Int. J. Syst. Evol. Microbiol.">
        <title>The Global Catalogue of Microorganisms (GCM) 10K type strain sequencing project: providing services to taxonomists for standard genome sequencing and annotation.</title>
        <authorList>
            <consortium name="The Broad Institute Genomics Platform"/>
            <consortium name="The Broad Institute Genome Sequencing Center for Infectious Disease"/>
            <person name="Wu L."/>
            <person name="Ma J."/>
        </authorList>
    </citation>
    <scope>NUCLEOTIDE SEQUENCE [LARGE SCALE GENOMIC DNA]</scope>
    <source>
        <strain evidence="2">KCTC 42739</strain>
    </source>
</reference>
<organism evidence="1 2">
    <name type="scientific">Sphingomonas hylomeconis</name>
    <dbReference type="NCBI Taxonomy" id="1395958"/>
    <lineage>
        <taxon>Bacteria</taxon>
        <taxon>Pseudomonadati</taxon>
        <taxon>Pseudomonadota</taxon>
        <taxon>Alphaproteobacteria</taxon>
        <taxon>Sphingomonadales</taxon>
        <taxon>Sphingomonadaceae</taxon>
        <taxon>Sphingomonas</taxon>
    </lineage>
</organism>
<evidence type="ECO:0008006" key="3">
    <source>
        <dbReference type="Google" id="ProtNLM"/>
    </source>
</evidence>
<gene>
    <name evidence="1" type="ORF">ACFONA_04945</name>
</gene>
<proteinExistence type="predicted"/>